<sequence>YQKHRFDDEGSAKFAKEFGDFVDETAANASPKFSNIINNVGTTLLASNKLNMQSKEAERKRTNLASSSQADFENKLGILQDLIAISAPQIDIDEAKADIESILTSQSKAFPEIFTPEVLNRNRNTFRTTVVTGAAQNIVSKALTLPAEDLTSDTINNIEQALLSPKNQELQDAVPESIRPLIQDIVKLEGFGTNKAAVIRSLDALRQNLQVGEVNEAQRKRAERDEIQDTAASDAITFISELGEEEKVIANKIQDAIADGNLGEVASLIKDLDKKIDEARPTFLSGNKSTRPLDAAQIAIRTFTIRSLIADASDQLDADGSEDLHLFLTTGGNKGGSSLPPAVMDIARTVVGLQDTAQDFTIVRSEADRVLRENAPTTPTALDRAFASLTSNQVVDGGDAKVREAGDVYVWRSLNVAPENQQPAFYLSSSAFQENGLPAAPITGLMSRRVVPEGMGDALSALASGVGLNDEAYVNGLNMFRSFYRMPTADGTFLTLWSNPGGLSPDEQSVFQTVLALQRLQPERNVKETFFQVIERKQNPDTTEANIMVALSGYPPNSELKTGRGMMSKYLAFKAGGNRLGRELFEPLIVSMANNNFTFKQIDKEIDRLKESIFAPTDGLVVDRLSGFSGSSPYSLRAVFPDEEIRSLFVSKVQRVLDEQTDGQFVFSAVAGKNPGKFGLEDKNMVVLVPFPNLSLKPNDKNRLMYFPMYKNEANELVPIIGKDGPLLIPLELANQEIQNLVTRREEEAIARGAASDKAKKRRRRQSQTPKEILPSMDDGGA</sequence>
<feature type="region of interest" description="Disordered" evidence="1">
    <location>
        <begin position="750"/>
        <end position="782"/>
    </location>
</feature>
<organism evidence="2 3">
    <name type="scientific">Alteromonas australica</name>
    <dbReference type="NCBI Taxonomy" id="589873"/>
    <lineage>
        <taxon>Bacteria</taxon>
        <taxon>Pseudomonadati</taxon>
        <taxon>Pseudomonadota</taxon>
        <taxon>Gammaproteobacteria</taxon>
        <taxon>Alteromonadales</taxon>
        <taxon>Alteromonadaceae</taxon>
        <taxon>Alteromonas/Salinimonas group</taxon>
        <taxon>Alteromonas</taxon>
    </lineage>
</organism>
<dbReference type="AlphaFoldDB" id="A0A350P3G9"/>
<evidence type="ECO:0000256" key="1">
    <source>
        <dbReference type="SAM" id="MobiDB-lite"/>
    </source>
</evidence>
<evidence type="ECO:0000313" key="3">
    <source>
        <dbReference type="Proteomes" id="UP000263517"/>
    </source>
</evidence>
<reference evidence="2 3" key="1">
    <citation type="journal article" date="2018" name="Nat. Biotechnol.">
        <title>A standardized bacterial taxonomy based on genome phylogeny substantially revises the tree of life.</title>
        <authorList>
            <person name="Parks D.H."/>
            <person name="Chuvochina M."/>
            <person name="Waite D.W."/>
            <person name="Rinke C."/>
            <person name="Skarshewski A."/>
            <person name="Chaumeil P.A."/>
            <person name="Hugenholtz P."/>
        </authorList>
    </citation>
    <scope>NUCLEOTIDE SEQUENCE [LARGE SCALE GENOMIC DNA]</scope>
    <source>
        <strain evidence="2">UBA11978</strain>
    </source>
</reference>
<comment type="caution">
    <text evidence="2">The sequence shown here is derived from an EMBL/GenBank/DDBJ whole genome shotgun (WGS) entry which is preliminary data.</text>
</comment>
<feature type="non-terminal residue" evidence="2">
    <location>
        <position position="1"/>
    </location>
</feature>
<proteinExistence type="predicted"/>
<dbReference type="EMBL" id="DNAN01000308">
    <property type="protein sequence ID" value="HAW75836.1"/>
    <property type="molecule type" value="Genomic_DNA"/>
</dbReference>
<dbReference type="Proteomes" id="UP000263517">
    <property type="component" value="Unassembled WGS sequence"/>
</dbReference>
<accession>A0A350P3G9</accession>
<name>A0A350P3G9_9ALTE</name>
<evidence type="ECO:0000313" key="2">
    <source>
        <dbReference type="EMBL" id="HAW75836.1"/>
    </source>
</evidence>
<gene>
    <name evidence="2" type="ORF">DCW74_08895</name>
</gene>
<protein>
    <submittedName>
        <fullName evidence="2">Uncharacterized protein</fullName>
    </submittedName>
</protein>